<dbReference type="RefSeq" id="WP_202778466.1">
    <property type="nucleotide sequence ID" value="NZ_CP065425.1"/>
</dbReference>
<dbReference type="Gene3D" id="1.10.3210.10">
    <property type="entry name" value="Hypothetical protein af1432"/>
    <property type="match status" value="1"/>
</dbReference>
<dbReference type="SUPFAM" id="SSF109604">
    <property type="entry name" value="HD-domain/PDEase-like"/>
    <property type="match status" value="1"/>
</dbReference>
<evidence type="ECO:0000256" key="1">
    <source>
        <dbReference type="SAM" id="MobiDB-lite"/>
    </source>
</evidence>
<dbReference type="PANTHER" id="PTHR43155:SF2">
    <property type="entry name" value="CYCLIC DI-GMP PHOSPHODIESTERASE PA4108"/>
    <property type="match status" value="1"/>
</dbReference>
<evidence type="ECO:0000259" key="2">
    <source>
        <dbReference type="PROSITE" id="PS51832"/>
    </source>
</evidence>
<reference evidence="3 4" key="1">
    <citation type="submission" date="2020-11" db="EMBL/GenBank/DDBJ databases">
        <title>Taxonomic evaluation of the Bacillus sporothermodurans group of bacteria based on whole genome sequences.</title>
        <authorList>
            <person name="Fiedler G."/>
            <person name="Herbstmann A.-D."/>
            <person name="Doll E."/>
            <person name="Wenning M."/>
            <person name="Brinks E."/>
            <person name="Kabisch J."/>
            <person name="Breitenwieser F."/>
            <person name="Lappann M."/>
            <person name="Boehnlein C."/>
            <person name="Franz C."/>
        </authorList>
    </citation>
    <scope>NUCLEOTIDE SEQUENCE [LARGE SCALE GENOMIC DNA]</scope>
    <source>
        <strain evidence="3 4">JCM 19841</strain>
    </source>
</reference>
<dbReference type="Proteomes" id="UP000595691">
    <property type="component" value="Chromosome"/>
</dbReference>
<feature type="region of interest" description="Disordered" evidence="1">
    <location>
        <begin position="56"/>
        <end position="75"/>
    </location>
</feature>
<accession>A0ABX7E159</accession>
<dbReference type="InterPro" id="IPR003607">
    <property type="entry name" value="HD/PDEase_dom"/>
</dbReference>
<dbReference type="Pfam" id="PF13487">
    <property type="entry name" value="HD_5"/>
    <property type="match status" value="1"/>
</dbReference>
<sequence length="360" mass="40561">MKINIEGLRVGATLAKDVMGMTSSPIIPRGTVITLEHIEVLKAFFIREVEIESSSNGQKMQKGASEPKPEVNVTRTEQVKTQSIFPYLFSESVKKYKADFQKWQSGTVIDIANVRDYLYPLLEAAEEENITLSSLYVNNQEDYIYYHSISVGVLSGLIAKRMGDNKGRYYQTALAGCLANAGMAKISPKIITKQMTLTDSEKAEIQEHPNYSLKMVQNSPLLKPETKLAIFQHHERLDGSGYPMGVKGKQYYPMSRIVAAVDVFHALVSDRLYKKRLAPLKALEIMKIDEFGKYDLEVINTLLPMIANLSIGTKVKISNDSIGEVIFTKQTAPIRPLIRLNDGEIIDLEKERNLYIEEVY</sequence>
<organism evidence="3 4">
    <name type="scientific">Heyndrickxia vini</name>
    <dbReference type="NCBI Taxonomy" id="1476025"/>
    <lineage>
        <taxon>Bacteria</taxon>
        <taxon>Bacillati</taxon>
        <taxon>Bacillota</taxon>
        <taxon>Bacilli</taxon>
        <taxon>Bacillales</taxon>
        <taxon>Bacillaceae</taxon>
        <taxon>Heyndrickxia</taxon>
    </lineage>
</organism>
<dbReference type="PROSITE" id="PS51832">
    <property type="entry name" value="HD_GYP"/>
    <property type="match status" value="1"/>
</dbReference>
<protein>
    <submittedName>
        <fullName evidence="3">HD domain-containing protein</fullName>
    </submittedName>
</protein>
<gene>
    <name evidence="3" type="ORF">I5776_00040</name>
</gene>
<keyword evidence="4" id="KW-1185">Reference proteome</keyword>
<feature type="domain" description="HD-GYP" evidence="2">
    <location>
        <begin position="122"/>
        <end position="318"/>
    </location>
</feature>
<dbReference type="PANTHER" id="PTHR43155">
    <property type="entry name" value="CYCLIC DI-GMP PHOSPHODIESTERASE PA4108-RELATED"/>
    <property type="match status" value="1"/>
</dbReference>
<proteinExistence type="predicted"/>
<dbReference type="CDD" id="cd00077">
    <property type="entry name" value="HDc"/>
    <property type="match status" value="1"/>
</dbReference>
<evidence type="ECO:0000313" key="4">
    <source>
        <dbReference type="Proteomes" id="UP000595691"/>
    </source>
</evidence>
<name>A0ABX7E159_9BACI</name>
<evidence type="ECO:0000313" key="3">
    <source>
        <dbReference type="EMBL" id="QQZ09459.1"/>
    </source>
</evidence>
<dbReference type="InterPro" id="IPR037522">
    <property type="entry name" value="HD_GYP_dom"/>
</dbReference>
<dbReference type="EMBL" id="CP065425">
    <property type="protein sequence ID" value="QQZ09459.1"/>
    <property type="molecule type" value="Genomic_DNA"/>
</dbReference>